<dbReference type="Pfam" id="PF00756">
    <property type="entry name" value="Esterase"/>
    <property type="match status" value="1"/>
</dbReference>
<dbReference type="RefSeq" id="WP_237052772.1">
    <property type="nucleotide sequence ID" value="NZ_JAKJPO010000001.1"/>
</dbReference>
<dbReference type="PANTHER" id="PTHR48098">
    <property type="entry name" value="ENTEROCHELIN ESTERASE-RELATED"/>
    <property type="match status" value="1"/>
</dbReference>
<evidence type="ECO:0000313" key="2">
    <source>
        <dbReference type="EMBL" id="MCF7220384.1"/>
    </source>
</evidence>
<protein>
    <recommendedName>
        <fullName evidence="4">Esterase family protein</fullName>
    </recommendedName>
</protein>
<feature type="region of interest" description="Disordered" evidence="1">
    <location>
        <begin position="38"/>
        <end position="58"/>
    </location>
</feature>
<organism evidence="2 3">
    <name type="scientific">Marilutibacter chinensis</name>
    <dbReference type="NCBI Taxonomy" id="2912247"/>
    <lineage>
        <taxon>Bacteria</taxon>
        <taxon>Pseudomonadati</taxon>
        <taxon>Pseudomonadota</taxon>
        <taxon>Gammaproteobacteria</taxon>
        <taxon>Lysobacterales</taxon>
        <taxon>Lysobacteraceae</taxon>
        <taxon>Marilutibacter</taxon>
    </lineage>
</organism>
<gene>
    <name evidence="2" type="ORF">L3V18_01065</name>
</gene>
<proteinExistence type="predicted"/>
<dbReference type="SUPFAM" id="SSF53474">
    <property type="entry name" value="alpha/beta-Hydrolases"/>
    <property type="match status" value="1"/>
</dbReference>
<keyword evidence="3" id="KW-1185">Reference proteome</keyword>
<dbReference type="InterPro" id="IPR000801">
    <property type="entry name" value="Esterase-like"/>
</dbReference>
<dbReference type="Gene3D" id="3.40.50.1820">
    <property type="entry name" value="alpha/beta hydrolase"/>
    <property type="match status" value="1"/>
</dbReference>
<reference evidence="2 3" key="2">
    <citation type="submission" date="2022-01" db="EMBL/GenBank/DDBJ databases">
        <title>Lysobacter chinensis sp. nov., a bacterium isolated from cow dung compost.</title>
        <authorList>
            <person name="Liu Y."/>
        </authorList>
    </citation>
    <scope>NUCLEOTIDE SEQUENCE [LARGE SCALE GENOMIC DNA]</scope>
    <source>
        <strain evidence="2 3">TLK-CK17</strain>
    </source>
</reference>
<dbReference type="InterPro" id="IPR029058">
    <property type="entry name" value="AB_hydrolase_fold"/>
</dbReference>
<comment type="caution">
    <text evidence="2">The sequence shown here is derived from an EMBL/GenBank/DDBJ whole genome shotgun (WGS) entry which is preliminary data.</text>
</comment>
<reference evidence="3" key="1">
    <citation type="submission" date="2022-01" db="EMBL/GenBank/DDBJ databases">
        <title>Lysobacter chinensis sp. nov., a bacterium isolated from cow dung compost.</title>
        <authorList>
            <person name="Zhou L.Y."/>
        </authorList>
    </citation>
    <scope>NUCLEOTIDE SEQUENCE [LARGE SCALE GENOMIC DNA]</scope>
    <source>
        <strain evidence="3">TLK-CK17</strain>
    </source>
</reference>
<evidence type="ECO:0008006" key="4">
    <source>
        <dbReference type="Google" id="ProtNLM"/>
    </source>
</evidence>
<feature type="region of interest" description="Disordered" evidence="1">
    <location>
        <begin position="1"/>
        <end position="20"/>
    </location>
</feature>
<accession>A0ABS9HQ81</accession>
<name>A0ABS9HQ81_9GAMM</name>
<reference evidence="2 3" key="3">
    <citation type="submission" date="2022-01" db="EMBL/GenBank/DDBJ databases">
        <authorList>
            <person name="Zhou L.Y."/>
        </authorList>
    </citation>
    <scope>NUCLEOTIDE SEQUENCE [LARGE SCALE GENOMIC DNA]</scope>
    <source>
        <strain evidence="2 3">TLK-CK17</strain>
    </source>
</reference>
<dbReference type="InterPro" id="IPR050583">
    <property type="entry name" value="Mycobacterial_A85_antigen"/>
</dbReference>
<dbReference type="Proteomes" id="UP001430796">
    <property type="component" value="Unassembled WGS sequence"/>
</dbReference>
<feature type="compositionally biased region" description="Basic residues" evidence="1">
    <location>
        <begin position="9"/>
        <end position="20"/>
    </location>
</feature>
<evidence type="ECO:0000256" key="1">
    <source>
        <dbReference type="SAM" id="MobiDB-lite"/>
    </source>
</evidence>
<sequence length="379" mass="41991">MAPLWAPMRTRRRRRDRTSRRATGCVLPSFHVFERRRRRPARLRGSAHPVKTDARRYPPRCRTFPGTRRDAVPPMRLPGLLAAILLLFVAGASFAWDTEEVTPERVRANFARPIVLGPDDVRAFPDAPAGFRDVRAGAAQGRVETFGYGSGVTGTRRHANVYLPAGFRGDRTYPVLYLLHGIGGNQDEWPGYVRAQAILDNLIADGSAVPMIVVMPNGRALPDDRSPPPERVFTPENAAGFARFEHDLLDFLIPAIEAKYPVHADRAHRAIAGLSMGGGQALNFGFGHPDMFGWVGAFSAAPNTLPPAELVPDPAALRGRFALLYLSCGNRDGLINVSQDLHAYLKRHDIVHLWNVGDHGHDGDSWANNLHHFVQRIFH</sequence>
<evidence type="ECO:0000313" key="3">
    <source>
        <dbReference type="Proteomes" id="UP001430796"/>
    </source>
</evidence>
<dbReference type="PANTHER" id="PTHR48098:SF1">
    <property type="entry name" value="DIACYLGLYCEROL ACYLTRANSFERASE_MYCOLYLTRANSFERASE AG85A"/>
    <property type="match status" value="1"/>
</dbReference>
<dbReference type="EMBL" id="JAKJPO010000001">
    <property type="protein sequence ID" value="MCF7220384.1"/>
    <property type="molecule type" value="Genomic_DNA"/>
</dbReference>